<feature type="non-terminal residue" evidence="1">
    <location>
        <position position="34"/>
    </location>
</feature>
<accession>A0A937CZV8</accession>
<comment type="caution">
    <text evidence="1">The sequence shown here is derived from an EMBL/GenBank/DDBJ whole genome shotgun (WGS) entry which is preliminary data.</text>
</comment>
<proteinExistence type="predicted"/>
<name>A0A937CZV8_9HYPH</name>
<gene>
    <name evidence="1" type="ORF">JKG68_00005</name>
</gene>
<dbReference type="Proteomes" id="UP000605848">
    <property type="component" value="Unassembled WGS sequence"/>
</dbReference>
<sequence length="34" mass="3821">MTSARKPYPSDVSDEEWALVAPYLTLLPEEAGQR</sequence>
<protein>
    <submittedName>
        <fullName evidence="1">IS5/IS1182 family transposase</fullName>
    </submittedName>
</protein>
<dbReference type="AlphaFoldDB" id="A0A937CZV8"/>
<organism evidence="1 2">
    <name type="scientific">Microvirga aerilata</name>
    <dbReference type="NCBI Taxonomy" id="670292"/>
    <lineage>
        <taxon>Bacteria</taxon>
        <taxon>Pseudomonadati</taxon>
        <taxon>Pseudomonadota</taxon>
        <taxon>Alphaproteobacteria</taxon>
        <taxon>Hyphomicrobiales</taxon>
        <taxon>Methylobacteriaceae</taxon>
        <taxon>Microvirga</taxon>
    </lineage>
</organism>
<reference evidence="1" key="1">
    <citation type="submission" date="2021-01" db="EMBL/GenBank/DDBJ databases">
        <title>Microvirga sp.</title>
        <authorList>
            <person name="Kim M.K."/>
        </authorList>
    </citation>
    <scope>NUCLEOTIDE SEQUENCE</scope>
    <source>
        <strain evidence="1">5420S-16</strain>
    </source>
</reference>
<evidence type="ECO:0000313" key="2">
    <source>
        <dbReference type="Proteomes" id="UP000605848"/>
    </source>
</evidence>
<evidence type="ECO:0000313" key="1">
    <source>
        <dbReference type="EMBL" id="MBL0402345.1"/>
    </source>
</evidence>
<keyword evidence="2" id="KW-1185">Reference proteome</keyword>
<dbReference type="RefSeq" id="WP_376773100.1">
    <property type="nucleotide sequence ID" value="NZ_JAEQMY010000001.1"/>
</dbReference>
<dbReference type="EMBL" id="JAEQMY010000001">
    <property type="protein sequence ID" value="MBL0402345.1"/>
    <property type="molecule type" value="Genomic_DNA"/>
</dbReference>